<evidence type="ECO:0000313" key="2">
    <source>
        <dbReference type="Proteomes" id="UP000823775"/>
    </source>
</evidence>
<dbReference type="EMBL" id="JACEIK010000629">
    <property type="protein sequence ID" value="MCD7459991.1"/>
    <property type="molecule type" value="Genomic_DNA"/>
</dbReference>
<sequence>MPAGLKSRQYSSTLELVAPGLPNNLSGSFPGNSELLVNGDRCSGGSLTIARPPRQSGIHRNEKGELTARSIIAMLDHHNSFLQWKSNRYSRRWEAM</sequence>
<accession>A0ABS8SM92</accession>
<comment type="caution">
    <text evidence="1">The sequence shown here is derived from an EMBL/GenBank/DDBJ whole genome shotgun (WGS) entry which is preliminary data.</text>
</comment>
<evidence type="ECO:0000313" key="1">
    <source>
        <dbReference type="EMBL" id="MCD7459991.1"/>
    </source>
</evidence>
<reference evidence="1 2" key="1">
    <citation type="journal article" date="2021" name="BMC Genomics">
        <title>Datura genome reveals duplications of psychoactive alkaloid biosynthetic genes and high mutation rate following tissue culture.</title>
        <authorList>
            <person name="Rajewski A."/>
            <person name="Carter-House D."/>
            <person name="Stajich J."/>
            <person name="Litt A."/>
        </authorList>
    </citation>
    <scope>NUCLEOTIDE SEQUENCE [LARGE SCALE GENOMIC DNA]</scope>
    <source>
        <strain evidence="1">AR-01</strain>
    </source>
</reference>
<proteinExistence type="predicted"/>
<gene>
    <name evidence="1" type="ORF">HAX54_042575</name>
</gene>
<protein>
    <submittedName>
        <fullName evidence="1">Uncharacterized protein</fullName>
    </submittedName>
</protein>
<name>A0ABS8SM92_DATST</name>
<keyword evidence="2" id="KW-1185">Reference proteome</keyword>
<organism evidence="1 2">
    <name type="scientific">Datura stramonium</name>
    <name type="common">Jimsonweed</name>
    <name type="synonym">Common thornapple</name>
    <dbReference type="NCBI Taxonomy" id="4076"/>
    <lineage>
        <taxon>Eukaryota</taxon>
        <taxon>Viridiplantae</taxon>
        <taxon>Streptophyta</taxon>
        <taxon>Embryophyta</taxon>
        <taxon>Tracheophyta</taxon>
        <taxon>Spermatophyta</taxon>
        <taxon>Magnoliopsida</taxon>
        <taxon>eudicotyledons</taxon>
        <taxon>Gunneridae</taxon>
        <taxon>Pentapetalae</taxon>
        <taxon>asterids</taxon>
        <taxon>lamiids</taxon>
        <taxon>Solanales</taxon>
        <taxon>Solanaceae</taxon>
        <taxon>Solanoideae</taxon>
        <taxon>Datureae</taxon>
        <taxon>Datura</taxon>
    </lineage>
</organism>
<dbReference type="Proteomes" id="UP000823775">
    <property type="component" value="Unassembled WGS sequence"/>
</dbReference>